<evidence type="ECO:0000259" key="11">
    <source>
        <dbReference type="Pfam" id="PF02463"/>
    </source>
</evidence>
<comment type="caution">
    <text evidence="12">The sequence shown here is derived from an EMBL/GenBank/DDBJ whole genome shotgun (WGS) entry which is preliminary data.</text>
</comment>
<dbReference type="Gene3D" id="3.40.50.300">
    <property type="entry name" value="P-loop containing nucleotide triphosphate hydrolases"/>
    <property type="match status" value="2"/>
</dbReference>
<dbReference type="SUPFAM" id="SSF52540">
    <property type="entry name" value="P-loop containing nucleoside triphosphate hydrolases"/>
    <property type="match status" value="1"/>
</dbReference>
<feature type="domain" description="RecF/RecN/SMC N-terminal" evidence="11">
    <location>
        <begin position="5"/>
        <end position="510"/>
    </location>
</feature>
<evidence type="ECO:0000256" key="1">
    <source>
        <dbReference type="ARBA" id="ARBA00003618"/>
    </source>
</evidence>
<accession>A0A9D1K4T1</accession>
<dbReference type="CDD" id="cd03241">
    <property type="entry name" value="ABC_RecN"/>
    <property type="match status" value="2"/>
</dbReference>
<sequence length="559" mass="61046">MLLELSVKNVALIDELRVEFAPGLNVLTGETGAGKSILVDSVNLMLGGRAERDLVRTGADKATVQALFDVSQNTAVQALLEEWGLEAEDGMIAVSRELTRAGRSVSRVLGMMLPLAQVRRLTALLMDVHGQHEHQALLNPQRHLEFLDGFGDAAHAALCRRVEEAYKALRETRSLLARSETSIAERARRMDTLANQIAEIEAVKPKAGEEDALERKFRLMQHAEKIAEGVKSAYALVYLGSGKTHAAQELLARASAALGGIAGIDERFGQLRDRIEEMAVNARDIGYELQDMLESMDYDGQAAERVGDRLDAIRKLERKYGARVEDVLAFLDGARQEYEALEKSGERAEELRAQVAKQEAALRALCGELTQSRAAIASEFAAQLVRELSELGMGGTRFEVRIEPEEDFTAHGLDSLEFMISPNPGEPLKPLRMTASGGELSRIMLAMKAMAAAMGGGVDSMVFDEIDTGVSGRMAQTVAEKLHRIARHRQVLCITHLPQIAAMGDAHFVVEKRVEDGRTGSHVRRLDEAGRVEEIARLIGGSGETSVQHARHLLASAHA</sequence>
<dbReference type="PANTHER" id="PTHR11059:SF0">
    <property type="entry name" value="DNA REPAIR PROTEIN RECN"/>
    <property type="match status" value="1"/>
</dbReference>
<evidence type="ECO:0000256" key="10">
    <source>
        <dbReference type="SAM" id="Coils"/>
    </source>
</evidence>
<keyword evidence="6" id="KW-0067">ATP-binding</keyword>
<dbReference type="GO" id="GO:0043590">
    <property type="term" value="C:bacterial nucleoid"/>
    <property type="evidence" value="ECO:0007669"/>
    <property type="project" value="TreeGrafter"/>
</dbReference>
<evidence type="ECO:0000256" key="9">
    <source>
        <dbReference type="PIRNR" id="PIRNR003128"/>
    </source>
</evidence>
<gene>
    <name evidence="12" type="primary">recN</name>
    <name evidence="12" type="ORF">IAA84_01840</name>
</gene>
<reference evidence="12" key="2">
    <citation type="journal article" date="2021" name="PeerJ">
        <title>Extensive microbial diversity within the chicken gut microbiome revealed by metagenomics and culture.</title>
        <authorList>
            <person name="Gilroy R."/>
            <person name="Ravi A."/>
            <person name="Getino M."/>
            <person name="Pursley I."/>
            <person name="Horton D.L."/>
            <person name="Alikhan N.F."/>
            <person name="Baker D."/>
            <person name="Gharbi K."/>
            <person name="Hall N."/>
            <person name="Watson M."/>
            <person name="Adriaenssens E.M."/>
            <person name="Foster-Nyarko E."/>
            <person name="Jarju S."/>
            <person name="Secka A."/>
            <person name="Antonio M."/>
            <person name="Oren A."/>
            <person name="Chaudhuri R.R."/>
            <person name="La Ragione R."/>
            <person name="Hildebrand F."/>
            <person name="Pallen M.J."/>
        </authorList>
    </citation>
    <scope>NUCLEOTIDE SEQUENCE</scope>
    <source>
        <strain evidence="12">13766</strain>
    </source>
</reference>
<dbReference type="GO" id="GO:0006310">
    <property type="term" value="P:DNA recombination"/>
    <property type="evidence" value="ECO:0007669"/>
    <property type="project" value="InterPro"/>
</dbReference>
<evidence type="ECO:0000313" key="13">
    <source>
        <dbReference type="Proteomes" id="UP000824140"/>
    </source>
</evidence>
<feature type="coiled-coil region" evidence="10">
    <location>
        <begin position="331"/>
        <end position="368"/>
    </location>
</feature>
<dbReference type="FunFam" id="3.40.50.300:FF:000319">
    <property type="entry name" value="DNA repair protein RecN"/>
    <property type="match status" value="1"/>
</dbReference>
<evidence type="ECO:0000256" key="2">
    <source>
        <dbReference type="ARBA" id="ARBA00009441"/>
    </source>
</evidence>
<dbReference type="PANTHER" id="PTHR11059">
    <property type="entry name" value="DNA REPAIR PROTEIN RECN"/>
    <property type="match status" value="1"/>
</dbReference>
<dbReference type="FunFam" id="3.40.50.300:FF:000356">
    <property type="entry name" value="DNA repair protein RecN"/>
    <property type="match status" value="1"/>
</dbReference>
<dbReference type="InterPro" id="IPR027417">
    <property type="entry name" value="P-loop_NTPase"/>
</dbReference>
<dbReference type="GO" id="GO:0009432">
    <property type="term" value="P:SOS response"/>
    <property type="evidence" value="ECO:0007669"/>
    <property type="project" value="TreeGrafter"/>
</dbReference>
<evidence type="ECO:0000256" key="6">
    <source>
        <dbReference type="ARBA" id="ARBA00022840"/>
    </source>
</evidence>
<evidence type="ECO:0000256" key="7">
    <source>
        <dbReference type="ARBA" id="ARBA00023204"/>
    </source>
</evidence>
<evidence type="ECO:0000256" key="3">
    <source>
        <dbReference type="ARBA" id="ARBA00021315"/>
    </source>
</evidence>
<name>A0A9D1K4T1_9FIRM</name>
<dbReference type="PIRSF" id="PIRSF003128">
    <property type="entry name" value="RecN"/>
    <property type="match status" value="1"/>
</dbReference>
<dbReference type="NCBIfam" id="TIGR00634">
    <property type="entry name" value="recN"/>
    <property type="match status" value="1"/>
</dbReference>
<keyword evidence="10" id="KW-0175">Coiled coil</keyword>
<evidence type="ECO:0000256" key="4">
    <source>
        <dbReference type="ARBA" id="ARBA00022741"/>
    </source>
</evidence>
<dbReference type="Proteomes" id="UP000824140">
    <property type="component" value="Unassembled WGS sequence"/>
</dbReference>
<keyword evidence="4" id="KW-0547">Nucleotide-binding</keyword>
<dbReference type="GO" id="GO:0006281">
    <property type="term" value="P:DNA repair"/>
    <property type="evidence" value="ECO:0007669"/>
    <property type="project" value="UniProtKB-KW"/>
</dbReference>
<organism evidence="12 13">
    <name type="scientific">Candidatus Alectryocaccomicrobium excrementavium</name>
    <dbReference type="NCBI Taxonomy" id="2840668"/>
    <lineage>
        <taxon>Bacteria</taxon>
        <taxon>Bacillati</taxon>
        <taxon>Bacillota</taxon>
        <taxon>Clostridia</taxon>
        <taxon>Candidatus Alectryocaccomicrobium</taxon>
    </lineage>
</organism>
<dbReference type="GO" id="GO:0005524">
    <property type="term" value="F:ATP binding"/>
    <property type="evidence" value="ECO:0007669"/>
    <property type="project" value="UniProtKB-KW"/>
</dbReference>
<reference evidence="12" key="1">
    <citation type="submission" date="2020-10" db="EMBL/GenBank/DDBJ databases">
        <authorList>
            <person name="Gilroy R."/>
        </authorList>
    </citation>
    <scope>NUCLEOTIDE SEQUENCE</scope>
    <source>
        <strain evidence="12">13766</strain>
    </source>
</reference>
<dbReference type="EMBL" id="DVJN01000036">
    <property type="protein sequence ID" value="HIS91739.1"/>
    <property type="molecule type" value="Genomic_DNA"/>
</dbReference>
<comment type="similarity">
    <text evidence="2 9">Belongs to the RecN family.</text>
</comment>
<dbReference type="Pfam" id="PF02463">
    <property type="entry name" value="SMC_N"/>
    <property type="match status" value="1"/>
</dbReference>
<protein>
    <recommendedName>
        <fullName evidence="3 9">DNA repair protein RecN</fullName>
    </recommendedName>
    <alternativeName>
        <fullName evidence="8 9">Recombination protein N</fullName>
    </alternativeName>
</protein>
<keyword evidence="7 9" id="KW-0234">DNA repair</keyword>
<evidence type="ECO:0000256" key="8">
    <source>
        <dbReference type="ARBA" id="ARBA00033408"/>
    </source>
</evidence>
<evidence type="ECO:0000256" key="5">
    <source>
        <dbReference type="ARBA" id="ARBA00022763"/>
    </source>
</evidence>
<dbReference type="AlphaFoldDB" id="A0A9D1K4T1"/>
<dbReference type="InterPro" id="IPR004604">
    <property type="entry name" value="DNA_recomb/repair_RecN"/>
</dbReference>
<proteinExistence type="inferred from homology"/>
<keyword evidence="5 9" id="KW-0227">DNA damage</keyword>
<dbReference type="InterPro" id="IPR003395">
    <property type="entry name" value="RecF/RecN/SMC_N"/>
</dbReference>
<comment type="function">
    <text evidence="1 9">May be involved in recombinational repair of damaged DNA.</text>
</comment>
<evidence type="ECO:0000313" key="12">
    <source>
        <dbReference type="EMBL" id="HIS91739.1"/>
    </source>
</evidence>